<protein>
    <recommendedName>
        <fullName evidence="5">Ankyrin repeat protein</fullName>
    </recommendedName>
</protein>
<dbReference type="PANTHER" id="PTHR24198">
    <property type="entry name" value="ANKYRIN REPEAT AND PROTEIN KINASE DOMAIN-CONTAINING PROTEIN"/>
    <property type="match status" value="1"/>
</dbReference>
<feature type="repeat" description="ANK" evidence="3">
    <location>
        <begin position="50"/>
        <end position="82"/>
    </location>
</feature>
<accession>A0A7S0NTL0</accession>
<dbReference type="InterPro" id="IPR036770">
    <property type="entry name" value="Ankyrin_rpt-contain_sf"/>
</dbReference>
<dbReference type="SUPFAM" id="SSF48403">
    <property type="entry name" value="Ankyrin repeat"/>
    <property type="match status" value="1"/>
</dbReference>
<keyword evidence="1" id="KW-0677">Repeat</keyword>
<evidence type="ECO:0008006" key="5">
    <source>
        <dbReference type="Google" id="ProtNLM"/>
    </source>
</evidence>
<dbReference type="PROSITE" id="PS50297">
    <property type="entry name" value="ANK_REP_REGION"/>
    <property type="match status" value="2"/>
</dbReference>
<dbReference type="SMART" id="SM00248">
    <property type="entry name" value="ANK"/>
    <property type="match status" value="4"/>
</dbReference>
<proteinExistence type="predicted"/>
<evidence type="ECO:0000256" key="1">
    <source>
        <dbReference type="ARBA" id="ARBA00022737"/>
    </source>
</evidence>
<feature type="repeat" description="ANK" evidence="3">
    <location>
        <begin position="16"/>
        <end position="49"/>
    </location>
</feature>
<dbReference type="PROSITE" id="PS50088">
    <property type="entry name" value="ANK_REPEAT"/>
    <property type="match status" value="2"/>
</dbReference>
<evidence type="ECO:0000256" key="3">
    <source>
        <dbReference type="PROSITE-ProRule" id="PRU00023"/>
    </source>
</evidence>
<organism evidence="4">
    <name type="scientific">Calcidiscus leptoporus</name>
    <dbReference type="NCBI Taxonomy" id="127549"/>
    <lineage>
        <taxon>Eukaryota</taxon>
        <taxon>Haptista</taxon>
        <taxon>Haptophyta</taxon>
        <taxon>Prymnesiophyceae</taxon>
        <taxon>Coccolithales</taxon>
        <taxon>Calcidiscaceae</taxon>
        <taxon>Calcidiscus</taxon>
    </lineage>
</organism>
<sequence>MGMSSEQNAACSQCRASYRPLHTAAELGHLSCMQALLMDVDADVNESDQSGCTPLVVACSLGHADCAEFLLKSFADANHFDARGVPVLFTACLSGSSACVTTLLRWGADANSKTALRASAGCNGGRSPLWAACTSGNLESVRQLCAYGALRVWQRREEQTLNAEMVAARAGHDHVVQWLKITRAFTTPLHYADVVTPARARALLRGGANLHARCIDMTRTPIEIATELVCSGRAAAGSAAELILQASRPWSPATHGLFPASARRFAVELVVLGAALARSERFTGSALEDVWVEHVMPHAVLRPYVRWH</sequence>
<keyword evidence="2 3" id="KW-0040">ANK repeat</keyword>
<dbReference type="PANTHER" id="PTHR24198:SF165">
    <property type="entry name" value="ANKYRIN REPEAT-CONTAINING PROTEIN-RELATED"/>
    <property type="match status" value="1"/>
</dbReference>
<dbReference type="AlphaFoldDB" id="A0A7S0NTL0"/>
<dbReference type="InterPro" id="IPR002110">
    <property type="entry name" value="Ankyrin_rpt"/>
</dbReference>
<evidence type="ECO:0000313" key="4">
    <source>
        <dbReference type="EMBL" id="CAD8532332.1"/>
    </source>
</evidence>
<dbReference type="Gene3D" id="1.25.40.20">
    <property type="entry name" value="Ankyrin repeat-containing domain"/>
    <property type="match status" value="2"/>
</dbReference>
<evidence type="ECO:0000256" key="2">
    <source>
        <dbReference type="ARBA" id="ARBA00023043"/>
    </source>
</evidence>
<gene>
    <name evidence="4" type="ORF">CLEP1334_LOCUS7586</name>
</gene>
<reference evidence="4" key="1">
    <citation type="submission" date="2021-01" db="EMBL/GenBank/DDBJ databases">
        <authorList>
            <person name="Corre E."/>
            <person name="Pelletier E."/>
            <person name="Niang G."/>
            <person name="Scheremetjew M."/>
            <person name="Finn R."/>
            <person name="Kale V."/>
            <person name="Holt S."/>
            <person name="Cochrane G."/>
            <person name="Meng A."/>
            <person name="Brown T."/>
            <person name="Cohen L."/>
        </authorList>
    </citation>
    <scope>NUCLEOTIDE SEQUENCE</scope>
    <source>
        <strain evidence="4">RCC1130</strain>
    </source>
</reference>
<dbReference type="Pfam" id="PF12796">
    <property type="entry name" value="Ank_2"/>
    <property type="match status" value="2"/>
</dbReference>
<name>A0A7S0NTL0_9EUKA</name>
<dbReference type="EMBL" id="HBER01015114">
    <property type="protein sequence ID" value="CAD8532332.1"/>
    <property type="molecule type" value="Transcribed_RNA"/>
</dbReference>